<dbReference type="Proteomes" id="UP001314170">
    <property type="component" value="Unassembled WGS sequence"/>
</dbReference>
<evidence type="ECO:0000313" key="2">
    <source>
        <dbReference type="Proteomes" id="UP001314170"/>
    </source>
</evidence>
<dbReference type="AlphaFoldDB" id="A0AAV1RBI3"/>
<organism evidence="1 2">
    <name type="scientific">Dovyalis caffra</name>
    <dbReference type="NCBI Taxonomy" id="77055"/>
    <lineage>
        <taxon>Eukaryota</taxon>
        <taxon>Viridiplantae</taxon>
        <taxon>Streptophyta</taxon>
        <taxon>Embryophyta</taxon>
        <taxon>Tracheophyta</taxon>
        <taxon>Spermatophyta</taxon>
        <taxon>Magnoliopsida</taxon>
        <taxon>eudicotyledons</taxon>
        <taxon>Gunneridae</taxon>
        <taxon>Pentapetalae</taxon>
        <taxon>rosids</taxon>
        <taxon>fabids</taxon>
        <taxon>Malpighiales</taxon>
        <taxon>Salicaceae</taxon>
        <taxon>Flacourtieae</taxon>
        <taxon>Dovyalis</taxon>
    </lineage>
</organism>
<evidence type="ECO:0000313" key="1">
    <source>
        <dbReference type="EMBL" id="CAK7331566.1"/>
    </source>
</evidence>
<dbReference type="EMBL" id="CAWUPB010000913">
    <property type="protein sequence ID" value="CAK7331566.1"/>
    <property type="molecule type" value="Genomic_DNA"/>
</dbReference>
<keyword evidence="2" id="KW-1185">Reference proteome</keyword>
<accession>A0AAV1RBI3</accession>
<protein>
    <submittedName>
        <fullName evidence="1">Uncharacterized protein</fullName>
    </submittedName>
</protein>
<gene>
    <name evidence="1" type="ORF">DCAF_LOCUS8536</name>
</gene>
<reference evidence="1 2" key="1">
    <citation type="submission" date="2024-01" db="EMBL/GenBank/DDBJ databases">
        <authorList>
            <person name="Waweru B."/>
        </authorList>
    </citation>
    <scope>NUCLEOTIDE SEQUENCE [LARGE SCALE GENOMIC DNA]</scope>
</reference>
<sequence length="85" mass="9330">MAIDVMKSKQSNWGPHFPLGEGQFVQEAVACIYLYISNLKGGLGHQEFYLVISFGKDTMTLMLSNNLGFFPGDLVAPPKGQVQHA</sequence>
<name>A0AAV1RBI3_9ROSI</name>
<proteinExistence type="predicted"/>
<comment type="caution">
    <text evidence="1">The sequence shown here is derived from an EMBL/GenBank/DDBJ whole genome shotgun (WGS) entry which is preliminary data.</text>
</comment>